<evidence type="ECO:0000256" key="5">
    <source>
        <dbReference type="ARBA" id="ARBA00023136"/>
    </source>
</evidence>
<evidence type="ECO:0000256" key="2">
    <source>
        <dbReference type="ARBA" id="ARBA00022475"/>
    </source>
</evidence>
<evidence type="ECO:0000256" key="6">
    <source>
        <dbReference type="ARBA" id="ARBA00023157"/>
    </source>
</evidence>
<comment type="similarity">
    <text evidence="9">Belongs to the SPACA4/bouncer family.</text>
</comment>
<dbReference type="AlphaFoldDB" id="A0A3B5KH66"/>
<sequence length="138" mass="15273">QGLIMLQLLRVALLWLFLLLPSLLCDNLLCYFSPLLEKEVSFKFIATECPPGDLCFKADGRYGNHSALSGRGCMAREACSQTHSIRYKGSVFVMSYSCCDSPYCNSCPGVAAPPFFQTVLILLSVNKCPSFGGYFILY</sequence>
<dbReference type="GO" id="GO:0005886">
    <property type="term" value="C:plasma membrane"/>
    <property type="evidence" value="ECO:0007669"/>
    <property type="project" value="UniProtKB-SubCell"/>
</dbReference>
<dbReference type="InterPro" id="IPR046354">
    <property type="entry name" value="SPACA4/Bouncer"/>
</dbReference>
<keyword evidence="2" id="KW-1003">Cell membrane</keyword>
<dbReference type="SUPFAM" id="SSF57302">
    <property type="entry name" value="Snake toxin-like"/>
    <property type="match status" value="1"/>
</dbReference>
<proteinExistence type="inferred from homology"/>
<keyword evidence="7" id="KW-0325">Glycoprotein</keyword>
<feature type="chain" id="PRO_5025375158" description="UPAR/Ly6 domain-containing protein" evidence="10">
    <location>
        <begin position="26"/>
        <end position="138"/>
    </location>
</feature>
<keyword evidence="13" id="KW-1185">Reference proteome</keyword>
<evidence type="ECO:0000256" key="3">
    <source>
        <dbReference type="ARBA" id="ARBA00022622"/>
    </source>
</evidence>
<keyword evidence="8" id="KW-0449">Lipoprotein</keyword>
<feature type="signal peptide" evidence="10">
    <location>
        <begin position="1"/>
        <end position="25"/>
    </location>
</feature>
<evidence type="ECO:0000259" key="11">
    <source>
        <dbReference type="Pfam" id="PF00021"/>
    </source>
</evidence>
<keyword evidence="5" id="KW-0472">Membrane</keyword>
<dbReference type="GO" id="GO:0098552">
    <property type="term" value="C:side of membrane"/>
    <property type="evidence" value="ECO:0007669"/>
    <property type="project" value="UniProtKB-KW"/>
</dbReference>
<evidence type="ECO:0000313" key="13">
    <source>
        <dbReference type="Proteomes" id="UP000005226"/>
    </source>
</evidence>
<dbReference type="CDD" id="cd23597">
    <property type="entry name" value="TFP_LU_ECD_Bncr"/>
    <property type="match status" value="1"/>
</dbReference>
<dbReference type="InterPro" id="IPR016054">
    <property type="entry name" value="LY6_UPA_recep-like"/>
</dbReference>
<dbReference type="InterPro" id="IPR045860">
    <property type="entry name" value="Snake_toxin-like_sf"/>
</dbReference>
<reference evidence="12 13" key="1">
    <citation type="journal article" date="2011" name="Genome Biol. Evol.">
        <title>Integration of the genetic map and genome assembly of fugu facilitates insights into distinct features of genome evolution in teleosts and mammals.</title>
        <authorList>
            <person name="Kai W."/>
            <person name="Kikuchi K."/>
            <person name="Tohari S."/>
            <person name="Chew A.K."/>
            <person name="Tay A."/>
            <person name="Fujiwara A."/>
            <person name="Hosoya S."/>
            <person name="Suetake H."/>
            <person name="Naruse K."/>
            <person name="Brenner S."/>
            <person name="Suzuki Y."/>
            <person name="Venkatesh B."/>
        </authorList>
    </citation>
    <scope>NUCLEOTIDE SEQUENCE [LARGE SCALE GENOMIC DNA]</scope>
</reference>
<protein>
    <recommendedName>
        <fullName evidence="11">UPAR/Ly6 domain-containing protein</fullName>
    </recommendedName>
</protein>
<name>A0A3B5KH66_TAKRU</name>
<accession>A0A3B5KH66</accession>
<feature type="domain" description="UPAR/Ly6" evidence="11">
    <location>
        <begin position="48"/>
        <end position="106"/>
    </location>
</feature>
<dbReference type="Proteomes" id="UP000005226">
    <property type="component" value="Chromosome 9"/>
</dbReference>
<dbReference type="OMA" id="CCDWPYC"/>
<dbReference type="InParanoid" id="A0A3B5KH66"/>
<evidence type="ECO:0000313" key="12">
    <source>
        <dbReference type="Ensembl" id="ENSTRUP00000054717.2"/>
    </source>
</evidence>
<evidence type="ECO:0000256" key="10">
    <source>
        <dbReference type="SAM" id="SignalP"/>
    </source>
</evidence>
<dbReference type="PANTHER" id="PTHR47613:SF1">
    <property type="entry name" value="SPERM ACROSOME MEMBRANE-ASSOCIATED PROTEIN 4"/>
    <property type="match status" value="1"/>
</dbReference>
<dbReference type="Ensembl" id="ENSTRUT00000051925.2">
    <property type="protein sequence ID" value="ENSTRUP00000054717.2"/>
    <property type="gene ID" value="ENSTRUG00000020406.2"/>
</dbReference>
<evidence type="ECO:0000256" key="8">
    <source>
        <dbReference type="ARBA" id="ARBA00023288"/>
    </source>
</evidence>
<dbReference type="Pfam" id="PF00021">
    <property type="entry name" value="UPAR_LY6"/>
    <property type="match status" value="1"/>
</dbReference>
<dbReference type="PANTHER" id="PTHR47613">
    <property type="entry name" value="SPERM ACROSOME MEMBRANE-ASSOCIATED PROTEIN 4"/>
    <property type="match status" value="1"/>
</dbReference>
<keyword evidence="4 10" id="KW-0732">Signal</keyword>
<keyword evidence="3" id="KW-0336">GPI-anchor</keyword>
<evidence type="ECO:0000256" key="9">
    <source>
        <dbReference type="ARBA" id="ARBA00029446"/>
    </source>
</evidence>
<reference evidence="12" key="3">
    <citation type="submission" date="2025-09" db="UniProtKB">
        <authorList>
            <consortium name="Ensembl"/>
        </authorList>
    </citation>
    <scope>IDENTIFICATION</scope>
</reference>
<dbReference type="GeneTree" id="ENSGT00940000177161"/>
<evidence type="ECO:0000256" key="1">
    <source>
        <dbReference type="ARBA" id="ARBA00004609"/>
    </source>
</evidence>
<dbReference type="Gene3D" id="2.10.60.10">
    <property type="entry name" value="CD59"/>
    <property type="match status" value="1"/>
</dbReference>
<organism evidence="12 13">
    <name type="scientific">Takifugu rubripes</name>
    <name type="common">Japanese pufferfish</name>
    <name type="synonym">Fugu rubripes</name>
    <dbReference type="NCBI Taxonomy" id="31033"/>
    <lineage>
        <taxon>Eukaryota</taxon>
        <taxon>Metazoa</taxon>
        <taxon>Chordata</taxon>
        <taxon>Craniata</taxon>
        <taxon>Vertebrata</taxon>
        <taxon>Euteleostomi</taxon>
        <taxon>Actinopterygii</taxon>
        <taxon>Neopterygii</taxon>
        <taxon>Teleostei</taxon>
        <taxon>Neoteleostei</taxon>
        <taxon>Acanthomorphata</taxon>
        <taxon>Eupercaria</taxon>
        <taxon>Tetraodontiformes</taxon>
        <taxon>Tetradontoidea</taxon>
        <taxon>Tetraodontidae</taxon>
        <taxon>Takifugu</taxon>
    </lineage>
</organism>
<comment type="subcellular location">
    <subcellularLocation>
        <location evidence="1">Cell membrane</location>
        <topology evidence="1">Lipid-anchor</topology>
        <topology evidence="1">GPI-anchor</topology>
    </subcellularLocation>
</comment>
<keyword evidence="6" id="KW-1015">Disulfide bond</keyword>
<evidence type="ECO:0000256" key="4">
    <source>
        <dbReference type="ARBA" id="ARBA00022729"/>
    </source>
</evidence>
<reference evidence="12" key="2">
    <citation type="submission" date="2025-08" db="UniProtKB">
        <authorList>
            <consortium name="Ensembl"/>
        </authorList>
    </citation>
    <scope>IDENTIFICATION</scope>
</reference>
<dbReference type="GO" id="GO:0035036">
    <property type="term" value="P:sperm-egg recognition"/>
    <property type="evidence" value="ECO:0007669"/>
    <property type="project" value="TreeGrafter"/>
</dbReference>
<evidence type="ECO:0000256" key="7">
    <source>
        <dbReference type="ARBA" id="ARBA00023180"/>
    </source>
</evidence>